<protein>
    <submittedName>
        <fullName evidence="4">Uncharacterized protein</fullName>
    </submittedName>
</protein>
<name>A0A4U0ULY5_9PEZI</name>
<dbReference type="EMBL" id="JASUXU010000018">
    <property type="protein sequence ID" value="KAK0321940.1"/>
    <property type="molecule type" value="Genomic_DNA"/>
</dbReference>
<dbReference type="EMBL" id="NAJP01000057">
    <property type="protein sequence ID" value="TKA36714.1"/>
    <property type="molecule type" value="Genomic_DNA"/>
</dbReference>
<feature type="transmembrane region" description="Helical" evidence="1">
    <location>
        <begin position="6"/>
        <end position="23"/>
    </location>
</feature>
<dbReference type="AlphaFoldDB" id="A0A4U0ULY5"/>
<dbReference type="Proteomes" id="UP001175353">
    <property type="component" value="Unassembled WGS sequence"/>
</dbReference>
<dbReference type="OrthoDB" id="3822354at2759"/>
<dbReference type="Proteomes" id="UP000310066">
    <property type="component" value="Unassembled WGS sequence"/>
</dbReference>
<organism evidence="4 5">
    <name type="scientific">Friedmanniomyces endolithicus</name>
    <dbReference type="NCBI Taxonomy" id="329885"/>
    <lineage>
        <taxon>Eukaryota</taxon>
        <taxon>Fungi</taxon>
        <taxon>Dikarya</taxon>
        <taxon>Ascomycota</taxon>
        <taxon>Pezizomycotina</taxon>
        <taxon>Dothideomycetes</taxon>
        <taxon>Dothideomycetidae</taxon>
        <taxon>Mycosphaerellales</taxon>
        <taxon>Teratosphaeriaceae</taxon>
        <taxon>Friedmanniomyces</taxon>
    </lineage>
</organism>
<dbReference type="EMBL" id="JAUJLE010000147">
    <property type="protein sequence ID" value="KAK0975238.1"/>
    <property type="molecule type" value="Genomic_DNA"/>
</dbReference>
<reference evidence="2" key="2">
    <citation type="submission" date="2021-12" db="EMBL/GenBank/DDBJ databases">
        <title>Black yeast isolated from Biological Soil Crust.</title>
        <authorList>
            <person name="Kurbessoian T."/>
        </authorList>
    </citation>
    <scope>NUCLEOTIDE SEQUENCE</scope>
    <source>
        <strain evidence="2">CCFEE 5208</strain>
    </source>
</reference>
<evidence type="ECO:0000313" key="6">
    <source>
        <dbReference type="Proteomes" id="UP001175353"/>
    </source>
</evidence>
<gene>
    <name evidence="4" type="ORF">B0A54_11582</name>
    <name evidence="2" type="ORF">LTR82_006911</name>
    <name evidence="3" type="ORF">LTR91_014040</name>
</gene>
<evidence type="ECO:0000313" key="4">
    <source>
        <dbReference type="EMBL" id="TKA36714.1"/>
    </source>
</evidence>
<comment type="caution">
    <text evidence="4">The sequence shown here is derived from an EMBL/GenBank/DDBJ whole genome shotgun (WGS) entry which is preliminary data.</text>
</comment>
<reference evidence="4 5" key="1">
    <citation type="submission" date="2017-03" db="EMBL/GenBank/DDBJ databases">
        <title>Genomes of endolithic fungi from Antarctica.</title>
        <authorList>
            <person name="Coleine C."/>
            <person name="Masonjones S."/>
            <person name="Stajich J.E."/>
        </authorList>
    </citation>
    <scope>NUCLEOTIDE SEQUENCE [LARGE SCALE GENOMIC DNA]</scope>
    <source>
        <strain evidence="4 5">CCFEE 5311</strain>
    </source>
</reference>
<reference evidence="3" key="3">
    <citation type="submission" date="2023-06" db="EMBL/GenBank/DDBJ databases">
        <title>Black Yeasts Isolated from many extreme environments.</title>
        <authorList>
            <person name="Coleine C."/>
            <person name="Stajich J.E."/>
            <person name="Selbmann L."/>
        </authorList>
    </citation>
    <scope>NUCLEOTIDE SEQUENCE</scope>
    <source>
        <strain evidence="3">CCFEE 5200</strain>
    </source>
</reference>
<evidence type="ECO:0000313" key="5">
    <source>
        <dbReference type="Proteomes" id="UP000310066"/>
    </source>
</evidence>
<keyword evidence="1" id="KW-1133">Transmembrane helix</keyword>
<accession>A0A4U0ULY5</accession>
<sequence>MPIEPVSFILSLAGTVLAVLMVNRLERRRRGIMLDPRPRGLKRNKCRAMFGKEPRDFKQPVPQDRDDPFYNQVRFGRHAEIVI</sequence>
<keyword evidence="1" id="KW-0472">Membrane</keyword>
<keyword evidence="1" id="KW-0812">Transmembrane</keyword>
<evidence type="ECO:0000313" key="2">
    <source>
        <dbReference type="EMBL" id="KAK0321940.1"/>
    </source>
</evidence>
<evidence type="ECO:0000256" key="1">
    <source>
        <dbReference type="SAM" id="Phobius"/>
    </source>
</evidence>
<dbReference type="Proteomes" id="UP001168146">
    <property type="component" value="Unassembled WGS sequence"/>
</dbReference>
<proteinExistence type="predicted"/>
<evidence type="ECO:0000313" key="3">
    <source>
        <dbReference type="EMBL" id="KAK0975238.1"/>
    </source>
</evidence>
<keyword evidence="6" id="KW-1185">Reference proteome</keyword>